<keyword evidence="1" id="KW-0413">Isomerase</keyword>
<proteinExistence type="predicted"/>
<evidence type="ECO:0000313" key="2">
    <source>
        <dbReference type="Proteomes" id="UP000474296"/>
    </source>
</evidence>
<organism evidence="1 2">
    <name type="scientific">Spongiivirga citrea</name>
    <dbReference type="NCBI Taxonomy" id="1481457"/>
    <lineage>
        <taxon>Bacteria</taxon>
        <taxon>Pseudomonadati</taxon>
        <taxon>Bacteroidota</taxon>
        <taxon>Flavobacteriia</taxon>
        <taxon>Flavobacteriales</taxon>
        <taxon>Flavobacteriaceae</taxon>
        <taxon>Spongiivirga</taxon>
    </lineage>
</organism>
<keyword evidence="2" id="KW-1185">Reference proteome</keyword>
<accession>A0A6M0CH84</accession>
<comment type="caution">
    <text evidence="1">The sequence shown here is derived from an EMBL/GenBank/DDBJ whole genome shotgun (WGS) entry which is preliminary data.</text>
</comment>
<dbReference type="Proteomes" id="UP000474296">
    <property type="component" value="Unassembled WGS sequence"/>
</dbReference>
<dbReference type="AlphaFoldDB" id="A0A6M0CH84"/>
<gene>
    <name evidence="1" type="ORF">GWK10_03885</name>
</gene>
<name>A0A6M0CH84_9FLAO</name>
<dbReference type="EMBL" id="JAABOQ010000002">
    <property type="protein sequence ID" value="NER16333.1"/>
    <property type="molecule type" value="Genomic_DNA"/>
</dbReference>
<dbReference type="PROSITE" id="PS51257">
    <property type="entry name" value="PROKAR_LIPOPROTEIN"/>
    <property type="match status" value="1"/>
</dbReference>
<evidence type="ECO:0000313" key="1">
    <source>
        <dbReference type="EMBL" id="NER16333.1"/>
    </source>
</evidence>
<sequence>MSTQRIVLFLLVAFAVQSCDLFRPKQEKEAVARVGESFLYKEDIERLLSGNVSKQDSAVLVSNYINNWATQQLLYNNALINISEERQQDLNALVNEYKNDLFAKVYKEAVVKTNIDTVVLSVDLLKYYEANKENFKLNEELLKLRYIHLGVDNSDVDEVKDYLKNFELEDRQKLDSLSLQFNAFSLNDSIWVKAAQVYNKLPKLTDRQRDKYLKKSQFFELKDSLGVYLIYLKDMLQRNETAPLEYVKPTIKQIILNKRKLEYIRNFEKEILTDATKNNKFETY</sequence>
<protein>
    <submittedName>
        <fullName evidence="1">Peptidyl-prolyl cis-trans isomerase</fullName>
    </submittedName>
</protein>
<dbReference type="GO" id="GO:0016853">
    <property type="term" value="F:isomerase activity"/>
    <property type="evidence" value="ECO:0007669"/>
    <property type="project" value="UniProtKB-KW"/>
</dbReference>
<reference evidence="1 2" key="1">
    <citation type="submission" date="2020-01" db="EMBL/GenBank/DDBJ databases">
        <title>Spongiivirga citrea KCTC 32990T.</title>
        <authorList>
            <person name="Wang G."/>
        </authorList>
    </citation>
    <scope>NUCLEOTIDE SEQUENCE [LARGE SCALE GENOMIC DNA]</scope>
    <source>
        <strain evidence="1 2">KCTC 32990</strain>
    </source>
</reference>